<evidence type="ECO:0000256" key="1">
    <source>
        <dbReference type="ARBA" id="ARBA00001974"/>
    </source>
</evidence>
<keyword evidence="3 7" id="KW-0285">Flavoprotein</keyword>
<evidence type="ECO:0000256" key="2">
    <source>
        <dbReference type="ARBA" id="ARBA00010790"/>
    </source>
</evidence>
<dbReference type="GO" id="GO:0008812">
    <property type="term" value="F:choline dehydrogenase activity"/>
    <property type="evidence" value="ECO:0007669"/>
    <property type="project" value="UniProtKB-EC"/>
</dbReference>
<comment type="caution">
    <text evidence="11">The sequence shown here is derived from an EMBL/GenBank/DDBJ whole genome shotgun (WGS) entry which is preliminary data.</text>
</comment>
<comment type="cofactor">
    <cofactor evidence="1">
        <name>FAD</name>
        <dbReference type="ChEBI" id="CHEBI:57692"/>
    </cofactor>
</comment>
<organism evidence="11 12">
    <name type="scientific">Rhodoferax ferrireducens</name>
    <dbReference type="NCBI Taxonomy" id="192843"/>
    <lineage>
        <taxon>Bacteria</taxon>
        <taxon>Pseudomonadati</taxon>
        <taxon>Pseudomonadota</taxon>
        <taxon>Betaproteobacteria</taxon>
        <taxon>Burkholderiales</taxon>
        <taxon>Comamonadaceae</taxon>
        <taxon>Rhodoferax</taxon>
    </lineage>
</organism>
<evidence type="ECO:0000259" key="9">
    <source>
        <dbReference type="PROSITE" id="PS00623"/>
    </source>
</evidence>
<dbReference type="Pfam" id="PF00732">
    <property type="entry name" value="GMC_oxred_N"/>
    <property type="match status" value="1"/>
</dbReference>
<sequence length="556" mass="60984">MGTENFDYIIVGAGSAGCVLANRLTEDPEVRVLLLEAGPGDRSIFIHMPSAFAYPLANDKYNWFYHSEPEPYMDNRAMYCPRGRVLGGSSSINGMVYIRGHALDYENWASYKGLENWSYADCLPYFRKAETRAKGGDAYRGDSGPLNVSTGACINPLYNAFIEAGQQAGYARTEDMNGYRQEGLGPMDMTVHKGRRWSTAMAYLRPALKRPNLQVRTRALVARVAFEPESSPPRAVGVEVVNGHRTDLVLASREVILCGGAINSPQLLQLSGVGNPDDLRKLGIRVVAPLRGVGANLQDHLETYVQYQCKEPITLYSAMNPVAKVKIGAEWMLKGTGLGATNHFESGGFIRSEAGVKHPDLQYHFLPMAIQYDGSAPASFHGFQAHVGPMRPTSRGAVTLKSADPKEAPRILFNYMATEQDRKEMRAGIRLTREIFAQKAFDRFRGEAVSPKDSVQTDAEIDAHIREHGESALHPSCTCRMGTDEMAVTDGSGRVHGVAGLRVVDASIMPDVISGNLNAPTIMLAEKMADAIRGKAPLPRSDAPFFVHPDYQTTQR</sequence>
<evidence type="ECO:0000256" key="6">
    <source>
        <dbReference type="NCBIfam" id="TIGR01810"/>
    </source>
</evidence>
<feature type="domain" description="Glucose-methanol-choline oxidoreductase N-terminal" evidence="10">
    <location>
        <begin position="260"/>
        <end position="274"/>
    </location>
</feature>
<evidence type="ECO:0000256" key="5">
    <source>
        <dbReference type="ARBA" id="ARBA00023002"/>
    </source>
</evidence>
<dbReference type="NCBIfam" id="TIGR01810">
    <property type="entry name" value="betA"/>
    <property type="match status" value="1"/>
</dbReference>
<keyword evidence="4 7" id="KW-0274">FAD</keyword>
<dbReference type="InterPro" id="IPR007867">
    <property type="entry name" value="GMC_OxRtase_C"/>
</dbReference>
<dbReference type="EMBL" id="JAVDXT010000004">
    <property type="protein sequence ID" value="MDR7379178.1"/>
    <property type="molecule type" value="Genomic_DNA"/>
</dbReference>
<evidence type="ECO:0000259" key="10">
    <source>
        <dbReference type="PROSITE" id="PS00624"/>
    </source>
</evidence>
<dbReference type="PIRSF" id="PIRSF000137">
    <property type="entry name" value="Alcohol_oxidase"/>
    <property type="match status" value="1"/>
</dbReference>
<dbReference type="PROSITE" id="PS00623">
    <property type="entry name" value="GMC_OXRED_1"/>
    <property type="match status" value="1"/>
</dbReference>
<accession>A0ABU2CCY2</accession>
<dbReference type="InterPro" id="IPR000172">
    <property type="entry name" value="GMC_OxRdtase_N"/>
</dbReference>
<dbReference type="InterPro" id="IPR011533">
    <property type="entry name" value="BetA"/>
</dbReference>
<gene>
    <name evidence="11" type="ORF">J2X19_003872</name>
</gene>
<evidence type="ECO:0000256" key="4">
    <source>
        <dbReference type="ARBA" id="ARBA00022827"/>
    </source>
</evidence>
<evidence type="ECO:0000313" key="11">
    <source>
        <dbReference type="EMBL" id="MDR7379178.1"/>
    </source>
</evidence>
<dbReference type="PROSITE" id="PS00624">
    <property type="entry name" value="GMC_OXRED_2"/>
    <property type="match status" value="1"/>
</dbReference>
<dbReference type="Pfam" id="PF05199">
    <property type="entry name" value="GMC_oxred_C"/>
    <property type="match status" value="1"/>
</dbReference>
<dbReference type="InterPro" id="IPR036188">
    <property type="entry name" value="FAD/NAD-bd_sf"/>
</dbReference>
<evidence type="ECO:0000313" key="12">
    <source>
        <dbReference type="Proteomes" id="UP001180487"/>
    </source>
</evidence>
<dbReference type="Gene3D" id="3.50.50.60">
    <property type="entry name" value="FAD/NAD(P)-binding domain"/>
    <property type="match status" value="1"/>
</dbReference>
<feature type="domain" description="Glucose-methanol-choline oxidoreductase N-terminal" evidence="9">
    <location>
        <begin position="83"/>
        <end position="106"/>
    </location>
</feature>
<dbReference type="PANTHER" id="PTHR11552:SF147">
    <property type="entry name" value="CHOLINE DEHYDROGENASE, MITOCHONDRIAL"/>
    <property type="match status" value="1"/>
</dbReference>
<proteinExistence type="inferred from homology"/>
<dbReference type="Gene3D" id="3.30.560.10">
    <property type="entry name" value="Glucose Oxidase, domain 3"/>
    <property type="match status" value="1"/>
</dbReference>
<evidence type="ECO:0000256" key="7">
    <source>
        <dbReference type="RuleBase" id="RU003968"/>
    </source>
</evidence>
<dbReference type="NCBIfam" id="NF002550">
    <property type="entry name" value="PRK02106.1"/>
    <property type="match status" value="1"/>
</dbReference>
<keyword evidence="12" id="KW-1185">Reference proteome</keyword>
<dbReference type="Proteomes" id="UP001180487">
    <property type="component" value="Unassembled WGS sequence"/>
</dbReference>
<dbReference type="EC" id="1.1.99.1" evidence="6 8"/>
<evidence type="ECO:0000256" key="3">
    <source>
        <dbReference type="ARBA" id="ARBA00022630"/>
    </source>
</evidence>
<dbReference type="SUPFAM" id="SSF51905">
    <property type="entry name" value="FAD/NAD(P)-binding domain"/>
    <property type="match status" value="1"/>
</dbReference>
<comment type="catalytic activity">
    <reaction evidence="8">
        <text>choline + A = betaine aldehyde + AH2</text>
        <dbReference type="Rhea" id="RHEA:17433"/>
        <dbReference type="ChEBI" id="CHEBI:13193"/>
        <dbReference type="ChEBI" id="CHEBI:15354"/>
        <dbReference type="ChEBI" id="CHEBI:15710"/>
        <dbReference type="ChEBI" id="CHEBI:17499"/>
        <dbReference type="EC" id="1.1.99.1"/>
    </reaction>
</comment>
<name>A0ABU2CCY2_9BURK</name>
<dbReference type="RefSeq" id="WP_310375633.1">
    <property type="nucleotide sequence ID" value="NZ_JAVDXT010000004.1"/>
</dbReference>
<keyword evidence="5 11" id="KW-0560">Oxidoreductase</keyword>
<evidence type="ECO:0000256" key="8">
    <source>
        <dbReference type="RuleBase" id="RU003969"/>
    </source>
</evidence>
<comment type="pathway">
    <text evidence="8">Amine and polyamine biosynthesis; betaine biosynthesis via choline pathway; betaine aldehyde from choline (cytochrome c reductase route): step 1/1.</text>
</comment>
<reference evidence="11 12" key="1">
    <citation type="submission" date="2023-07" db="EMBL/GenBank/DDBJ databases">
        <title>Sorghum-associated microbial communities from plants grown in Nebraska, USA.</title>
        <authorList>
            <person name="Schachtman D."/>
        </authorList>
    </citation>
    <scope>NUCLEOTIDE SEQUENCE [LARGE SCALE GENOMIC DNA]</scope>
    <source>
        <strain evidence="11 12">BE313</strain>
    </source>
</reference>
<dbReference type="SUPFAM" id="SSF54373">
    <property type="entry name" value="FAD-linked reductases, C-terminal domain"/>
    <property type="match status" value="1"/>
</dbReference>
<dbReference type="InterPro" id="IPR012132">
    <property type="entry name" value="GMC_OxRdtase"/>
</dbReference>
<protein>
    <recommendedName>
        <fullName evidence="6 8">Choline dehydrogenase</fullName>
        <ecNumber evidence="6 8">1.1.99.1</ecNumber>
    </recommendedName>
</protein>
<comment type="similarity">
    <text evidence="2 7">Belongs to the GMC oxidoreductase family.</text>
</comment>
<dbReference type="PANTHER" id="PTHR11552">
    <property type="entry name" value="GLUCOSE-METHANOL-CHOLINE GMC OXIDOREDUCTASE"/>
    <property type="match status" value="1"/>
</dbReference>